<dbReference type="GO" id="GO:0015297">
    <property type="term" value="F:antiporter activity"/>
    <property type="evidence" value="ECO:0007669"/>
    <property type="project" value="UniProtKB-KW"/>
</dbReference>
<dbReference type="PANTHER" id="PTHR32507:SF7">
    <property type="entry name" value="K(+)_H(+) ANTIPORTER NHAP2"/>
    <property type="match status" value="1"/>
</dbReference>
<evidence type="ECO:0000256" key="7">
    <source>
        <dbReference type="ARBA" id="ARBA00023065"/>
    </source>
</evidence>
<dbReference type="GO" id="GO:0006813">
    <property type="term" value="P:potassium ion transport"/>
    <property type="evidence" value="ECO:0007669"/>
    <property type="project" value="InterPro"/>
</dbReference>
<feature type="transmembrane region" description="Helical" evidence="9">
    <location>
        <begin position="294"/>
        <end position="316"/>
    </location>
</feature>
<feature type="domain" description="RCK C-terminal" evidence="10">
    <location>
        <begin position="397"/>
        <end position="478"/>
    </location>
</feature>
<dbReference type="NCBIfam" id="NF003715">
    <property type="entry name" value="PRK05326.1-2"/>
    <property type="match status" value="1"/>
</dbReference>
<name>A0A5D0U3N2_9ACTN</name>
<dbReference type="InterPro" id="IPR006153">
    <property type="entry name" value="Cation/H_exchanger_TM"/>
</dbReference>
<dbReference type="InterPro" id="IPR038770">
    <property type="entry name" value="Na+/solute_symporter_sf"/>
</dbReference>
<feature type="transmembrane region" description="Helical" evidence="9">
    <location>
        <begin position="358"/>
        <end position="381"/>
    </location>
</feature>
<evidence type="ECO:0000256" key="3">
    <source>
        <dbReference type="ARBA" id="ARBA00022449"/>
    </source>
</evidence>
<evidence type="ECO:0000256" key="6">
    <source>
        <dbReference type="ARBA" id="ARBA00022989"/>
    </source>
</evidence>
<evidence type="ECO:0000256" key="2">
    <source>
        <dbReference type="ARBA" id="ARBA00022448"/>
    </source>
</evidence>
<evidence type="ECO:0000313" key="11">
    <source>
        <dbReference type="EMBL" id="TYC13241.1"/>
    </source>
</evidence>
<dbReference type="Gene3D" id="3.30.70.1450">
    <property type="entry name" value="Regulator of K+ conductance, C-terminal domain"/>
    <property type="match status" value="1"/>
</dbReference>
<feature type="transmembrane region" description="Helical" evidence="9">
    <location>
        <begin position="328"/>
        <end position="346"/>
    </location>
</feature>
<evidence type="ECO:0000256" key="5">
    <source>
        <dbReference type="ARBA" id="ARBA00022692"/>
    </source>
</evidence>
<keyword evidence="5 9" id="KW-0812">Transmembrane</keyword>
<evidence type="ECO:0000259" key="10">
    <source>
        <dbReference type="PROSITE" id="PS51202"/>
    </source>
</evidence>
<gene>
    <name evidence="11" type="ORF">FXF65_22325</name>
</gene>
<proteinExistence type="predicted"/>
<dbReference type="Proteomes" id="UP000322634">
    <property type="component" value="Unassembled WGS sequence"/>
</dbReference>
<dbReference type="GO" id="GO:1902600">
    <property type="term" value="P:proton transmembrane transport"/>
    <property type="evidence" value="ECO:0007669"/>
    <property type="project" value="InterPro"/>
</dbReference>
<keyword evidence="6 9" id="KW-1133">Transmembrane helix</keyword>
<dbReference type="InterPro" id="IPR036721">
    <property type="entry name" value="RCK_C_sf"/>
</dbReference>
<reference evidence="11 12" key="1">
    <citation type="submission" date="2019-08" db="EMBL/GenBank/DDBJ databases">
        <title>Actinomadura sp. nov. CYP1-5 isolated from mountain soil.</title>
        <authorList>
            <person name="Songsumanus A."/>
            <person name="Kuncharoen N."/>
            <person name="Kudo T."/>
            <person name="Yuki M."/>
            <person name="Igarashi Y."/>
            <person name="Tanasupawat S."/>
        </authorList>
    </citation>
    <scope>NUCLEOTIDE SEQUENCE [LARGE SCALE GENOMIC DNA]</scope>
    <source>
        <strain evidence="11 12">GKU157</strain>
    </source>
</reference>
<evidence type="ECO:0000256" key="1">
    <source>
        <dbReference type="ARBA" id="ARBA00004651"/>
    </source>
</evidence>
<comment type="caution">
    <text evidence="11">The sequence shown here is derived from an EMBL/GenBank/DDBJ whole genome shotgun (WGS) entry which is preliminary data.</text>
</comment>
<organism evidence="11 12">
    <name type="scientific">Actinomadura syzygii</name>
    <dbReference type="NCBI Taxonomy" id="1427538"/>
    <lineage>
        <taxon>Bacteria</taxon>
        <taxon>Bacillati</taxon>
        <taxon>Actinomycetota</taxon>
        <taxon>Actinomycetes</taxon>
        <taxon>Streptosporangiales</taxon>
        <taxon>Thermomonosporaceae</taxon>
        <taxon>Actinomadura</taxon>
    </lineage>
</organism>
<comment type="subcellular location">
    <subcellularLocation>
        <location evidence="1">Cell membrane</location>
        <topology evidence="1">Multi-pass membrane protein</topology>
    </subcellularLocation>
</comment>
<dbReference type="AlphaFoldDB" id="A0A5D0U3N2"/>
<protein>
    <submittedName>
        <fullName evidence="11">Potassium/proton antiporter</fullName>
    </submittedName>
</protein>
<dbReference type="Gene3D" id="1.20.1530.20">
    <property type="match status" value="1"/>
</dbReference>
<dbReference type="EMBL" id="VSFF01000008">
    <property type="protein sequence ID" value="TYC13241.1"/>
    <property type="molecule type" value="Genomic_DNA"/>
</dbReference>
<feature type="transmembrane region" description="Helical" evidence="9">
    <location>
        <begin position="57"/>
        <end position="76"/>
    </location>
</feature>
<evidence type="ECO:0000256" key="9">
    <source>
        <dbReference type="SAM" id="Phobius"/>
    </source>
</evidence>
<feature type="transmembrane region" description="Helical" evidence="9">
    <location>
        <begin position="236"/>
        <end position="256"/>
    </location>
</feature>
<keyword evidence="8 9" id="KW-0472">Membrane</keyword>
<feature type="transmembrane region" description="Helical" evidence="9">
    <location>
        <begin position="181"/>
        <end position="203"/>
    </location>
</feature>
<keyword evidence="2" id="KW-0813">Transport</keyword>
<sequence>MHLDLWLLLGATLVLCAIVAVRLSHQAGLPTLLAYMGLGLLIGESGPLHINFDDVELAETLGLAALVLILAEGGLTTSWRHVRKAVPAAISVSIVGTLVSIVVVGLAAMWLVGLDWRPAFLLAAVLAPTDAAAVFSVLRRLPLPSRLSGLLEAESGFNDAPVVIIVVTLSTHTGVPNLAELFGVMVYELAAGAIIGIVVGWLGAQGLRRVALPASGLYPIAVLSLSIGSYGAATLLHASGFLAVYVSAVVLGNARLPHRPATRGFAEGVGWLAQIGLFVMLGLLASPSELPRQIVPALVVGFVLLLIARPVSVVVSTIGFKMSWGEKLFASWAGLRGAVPIVLATIPMVQDVQSADRMFAIVFNIVVVFTLLQGPTLPLAAKWCRLESDEQTRELDVEAAPLEELHADLLEVRIPVDSMLSGVEIFELRLPPGASVTLIVRDGTSFVPEPTTPLHAGDTLLVVTTDAVRESTERRLRAVSRRGKLAGWFGEQGT</sequence>
<dbReference type="OrthoDB" id="9810759at2"/>
<feature type="transmembrane region" description="Helical" evidence="9">
    <location>
        <begin position="268"/>
        <end position="288"/>
    </location>
</feature>
<keyword evidence="3" id="KW-0050">Antiport</keyword>
<dbReference type="GO" id="GO:0005886">
    <property type="term" value="C:plasma membrane"/>
    <property type="evidence" value="ECO:0007669"/>
    <property type="project" value="UniProtKB-SubCell"/>
</dbReference>
<feature type="transmembrane region" description="Helical" evidence="9">
    <location>
        <begin position="88"/>
        <end position="113"/>
    </location>
</feature>
<keyword evidence="4" id="KW-1003">Cell membrane</keyword>
<dbReference type="SUPFAM" id="SSF116726">
    <property type="entry name" value="TrkA C-terminal domain-like"/>
    <property type="match status" value="1"/>
</dbReference>
<dbReference type="PROSITE" id="PS51202">
    <property type="entry name" value="RCK_C"/>
    <property type="match status" value="1"/>
</dbReference>
<dbReference type="GO" id="GO:0008324">
    <property type="term" value="F:monoatomic cation transmembrane transporter activity"/>
    <property type="evidence" value="ECO:0007669"/>
    <property type="project" value="InterPro"/>
</dbReference>
<evidence type="ECO:0000313" key="12">
    <source>
        <dbReference type="Proteomes" id="UP000322634"/>
    </source>
</evidence>
<keyword evidence="7" id="KW-0406">Ion transport</keyword>
<keyword evidence="12" id="KW-1185">Reference proteome</keyword>
<dbReference type="RefSeq" id="WP_148351935.1">
    <property type="nucleotide sequence ID" value="NZ_JBHSBF010000034.1"/>
</dbReference>
<dbReference type="NCBIfam" id="NF003716">
    <property type="entry name" value="PRK05326.1-3"/>
    <property type="match status" value="1"/>
</dbReference>
<dbReference type="InterPro" id="IPR006037">
    <property type="entry name" value="RCK_C"/>
</dbReference>
<accession>A0A5D0U3N2</accession>
<dbReference type="Pfam" id="PF02080">
    <property type="entry name" value="TrkA_C"/>
    <property type="match status" value="1"/>
</dbReference>
<evidence type="ECO:0000256" key="4">
    <source>
        <dbReference type="ARBA" id="ARBA00022475"/>
    </source>
</evidence>
<feature type="transmembrane region" description="Helical" evidence="9">
    <location>
        <begin position="119"/>
        <end position="138"/>
    </location>
</feature>
<dbReference type="Pfam" id="PF00999">
    <property type="entry name" value="Na_H_Exchanger"/>
    <property type="match status" value="1"/>
</dbReference>
<evidence type="ECO:0000256" key="8">
    <source>
        <dbReference type="ARBA" id="ARBA00023136"/>
    </source>
</evidence>
<dbReference type="PANTHER" id="PTHR32507">
    <property type="entry name" value="NA(+)/H(+) ANTIPORTER 1"/>
    <property type="match status" value="1"/>
</dbReference>